<sequence>MAVYPLSSNNQYCPQLDFSLTLPTFLDMESSTRNGHENHSTTTDSSTSSSSSILAVVTRMPTVAMVDTVCTICMEEHHEHNGTEGRHGEGKKTPCNHLYHADCISAWLSRYNSCPLCRCTINTTGIPTAPPCMLIGFLF</sequence>
<dbReference type="SMART" id="SM00184">
    <property type="entry name" value="RING"/>
    <property type="match status" value="1"/>
</dbReference>
<dbReference type="STRING" id="3469.A0A4Y7LC27"/>
<evidence type="ECO:0000256" key="4">
    <source>
        <dbReference type="PROSITE-ProRule" id="PRU00175"/>
    </source>
</evidence>
<evidence type="ECO:0000256" key="3">
    <source>
        <dbReference type="ARBA" id="ARBA00022833"/>
    </source>
</evidence>
<evidence type="ECO:0000256" key="2">
    <source>
        <dbReference type="ARBA" id="ARBA00022771"/>
    </source>
</evidence>
<keyword evidence="3" id="KW-0862">Zinc</keyword>
<dbReference type="InterPro" id="IPR013083">
    <property type="entry name" value="Znf_RING/FYVE/PHD"/>
</dbReference>
<dbReference type="Gramene" id="RZC81729">
    <property type="protein sequence ID" value="RZC81729"/>
    <property type="gene ID" value="C5167_044306"/>
</dbReference>
<name>A0A4Y7LC27_PAPSO</name>
<keyword evidence="1" id="KW-0479">Metal-binding</keyword>
<gene>
    <name evidence="7" type="ORF">C5167_044306</name>
</gene>
<organism evidence="7 8">
    <name type="scientific">Papaver somniferum</name>
    <name type="common">Opium poppy</name>
    <dbReference type="NCBI Taxonomy" id="3469"/>
    <lineage>
        <taxon>Eukaryota</taxon>
        <taxon>Viridiplantae</taxon>
        <taxon>Streptophyta</taxon>
        <taxon>Embryophyta</taxon>
        <taxon>Tracheophyta</taxon>
        <taxon>Spermatophyta</taxon>
        <taxon>Magnoliopsida</taxon>
        <taxon>Ranunculales</taxon>
        <taxon>Papaveraceae</taxon>
        <taxon>Papaveroideae</taxon>
        <taxon>Papaver</taxon>
    </lineage>
</organism>
<feature type="domain" description="RING-type" evidence="6">
    <location>
        <begin position="70"/>
        <end position="118"/>
    </location>
</feature>
<dbReference type="SUPFAM" id="SSF57850">
    <property type="entry name" value="RING/U-box"/>
    <property type="match status" value="1"/>
</dbReference>
<dbReference type="InterPro" id="IPR001841">
    <property type="entry name" value="Znf_RING"/>
</dbReference>
<dbReference type="Pfam" id="PF13639">
    <property type="entry name" value="zf-RING_2"/>
    <property type="match status" value="1"/>
</dbReference>
<protein>
    <recommendedName>
        <fullName evidence="6">RING-type domain-containing protein</fullName>
    </recommendedName>
</protein>
<dbReference type="PROSITE" id="PS50089">
    <property type="entry name" value="ZF_RING_2"/>
    <property type="match status" value="1"/>
</dbReference>
<dbReference type="Gene3D" id="3.30.40.10">
    <property type="entry name" value="Zinc/RING finger domain, C3HC4 (zinc finger)"/>
    <property type="match status" value="1"/>
</dbReference>
<evidence type="ECO:0000259" key="6">
    <source>
        <dbReference type="PROSITE" id="PS50089"/>
    </source>
</evidence>
<feature type="region of interest" description="Disordered" evidence="5">
    <location>
        <begin position="29"/>
        <end position="51"/>
    </location>
</feature>
<dbReference type="GO" id="GO:0008270">
    <property type="term" value="F:zinc ion binding"/>
    <property type="evidence" value="ECO:0007669"/>
    <property type="project" value="UniProtKB-KW"/>
</dbReference>
<keyword evidence="2 4" id="KW-0863">Zinc-finger</keyword>
<dbReference type="OMA" id="GHAYHEN"/>
<proteinExistence type="predicted"/>
<dbReference type="PANTHER" id="PTHR15710">
    <property type="entry name" value="E3 UBIQUITIN-PROTEIN LIGASE PRAJA"/>
    <property type="match status" value="1"/>
</dbReference>
<reference evidence="7 8" key="1">
    <citation type="journal article" date="2018" name="Science">
        <title>The opium poppy genome and morphinan production.</title>
        <authorList>
            <person name="Guo L."/>
            <person name="Winzer T."/>
            <person name="Yang X."/>
            <person name="Li Y."/>
            <person name="Ning Z."/>
            <person name="He Z."/>
            <person name="Teodor R."/>
            <person name="Lu Y."/>
            <person name="Bowser T.A."/>
            <person name="Graham I.A."/>
            <person name="Ye K."/>
        </authorList>
    </citation>
    <scope>NUCLEOTIDE SEQUENCE [LARGE SCALE GENOMIC DNA]</scope>
    <source>
        <strain evidence="8">cv. HN1</strain>
        <tissue evidence="7">Leaves</tissue>
    </source>
</reference>
<evidence type="ECO:0000256" key="1">
    <source>
        <dbReference type="ARBA" id="ARBA00022723"/>
    </source>
</evidence>
<evidence type="ECO:0000313" key="8">
    <source>
        <dbReference type="Proteomes" id="UP000316621"/>
    </source>
</evidence>
<dbReference type="AlphaFoldDB" id="A0A4Y7LC27"/>
<accession>A0A4Y7LC27</accession>
<dbReference type="PANTHER" id="PTHR15710:SF74">
    <property type="entry name" value="RING-TYPE E3 UBIQUITIN TRANSFERASE-RELATED"/>
    <property type="match status" value="1"/>
</dbReference>
<keyword evidence="8" id="KW-1185">Reference proteome</keyword>
<dbReference type="EMBL" id="CM010724">
    <property type="protein sequence ID" value="RZC81729.1"/>
    <property type="molecule type" value="Genomic_DNA"/>
</dbReference>
<evidence type="ECO:0000313" key="7">
    <source>
        <dbReference type="EMBL" id="RZC81729.1"/>
    </source>
</evidence>
<feature type="compositionally biased region" description="Low complexity" evidence="5">
    <location>
        <begin position="40"/>
        <end position="51"/>
    </location>
</feature>
<dbReference type="Proteomes" id="UP000316621">
    <property type="component" value="Chromosome 10"/>
</dbReference>
<evidence type="ECO:0000256" key="5">
    <source>
        <dbReference type="SAM" id="MobiDB-lite"/>
    </source>
</evidence>